<sequence>MEDPSTVYLVNGQQCLPIKGETELWPVFEVQTLPAPRTMEGTADFPNLLPKFSLVQTRYPASCPLKHSRGMVYASCSCEASPDISQDQPVSKLFGGVWFGHGEREQVQMRMTALCFYEPFMVPLMCLLSAGVQARVVNAANEHQDKKLKEEQLIMVDSHWASEHQPCLPSKYIIYQLEQLTYSFWREKAVSICKGAVAVLDYHPDNVSILAAHQVKASMVKPGHHPLWKLPKRIPPSVPRTLGPPGKTDIDVLFCGQKTHYRNVLLENIKNRGLNVECVVPVAGTYWGAWELTERIRMAKVVLNCHQNENGILELWRVWPLLCNGKVVVSETSADNNNFGLDKLVKFSNYKGIPDLVHQLCHDANSREEHEKLVRAAMESGEWAWGVPHSICSVFTSCFQDYLEVVPGNAASPSPAQQSLVAPFHSVQPMRIPAQDISQGQLGPDQLIVSP</sequence>
<dbReference type="AlphaFoldDB" id="A0A7S1N3H8"/>
<protein>
    <submittedName>
        <fullName evidence="1">Uncharacterized protein</fullName>
    </submittedName>
</protein>
<gene>
    <name evidence="1" type="ORF">EGYM00392_LOCUS4934</name>
</gene>
<dbReference type="EMBL" id="HBGA01012864">
    <property type="protein sequence ID" value="CAD8993884.1"/>
    <property type="molecule type" value="Transcribed_RNA"/>
</dbReference>
<organism evidence="1">
    <name type="scientific">Eutreptiella gymnastica</name>
    <dbReference type="NCBI Taxonomy" id="73025"/>
    <lineage>
        <taxon>Eukaryota</taxon>
        <taxon>Discoba</taxon>
        <taxon>Euglenozoa</taxon>
        <taxon>Euglenida</taxon>
        <taxon>Spirocuta</taxon>
        <taxon>Euglenophyceae</taxon>
        <taxon>Eutreptiales</taxon>
        <taxon>Eutreptiaceae</taxon>
        <taxon>Eutreptiella</taxon>
    </lineage>
</organism>
<evidence type="ECO:0000313" key="1">
    <source>
        <dbReference type="EMBL" id="CAD8993884.1"/>
    </source>
</evidence>
<name>A0A7S1N3H8_9EUGL</name>
<reference evidence="1" key="1">
    <citation type="submission" date="2021-01" db="EMBL/GenBank/DDBJ databases">
        <authorList>
            <person name="Corre E."/>
            <person name="Pelletier E."/>
            <person name="Niang G."/>
            <person name="Scheremetjew M."/>
            <person name="Finn R."/>
            <person name="Kale V."/>
            <person name="Holt S."/>
            <person name="Cochrane G."/>
            <person name="Meng A."/>
            <person name="Brown T."/>
            <person name="Cohen L."/>
        </authorList>
    </citation>
    <scope>NUCLEOTIDE SEQUENCE</scope>
    <source>
        <strain evidence="1">NIES-381</strain>
    </source>
</reference>
<accession>A0A7S1N3H8</accession>
<proteinExistence type="predicted"/>